<dbReference type="AlphaFoldDB" id="A0A5C5VX16"/>
<proteinExistence type="predicted"/>
<dbReference type="InterPro" id="IPR006311">
    <property type="entry name" value="TAT_signal"/>
</dbReference>
<keyword evidence="1" id="KW-0732">Signal</keyword>
<dbReference type="RefSeq" id="WP_197525007.1">
    <property type="nucleotide sequence ID" value="NZ_SJPH01000005.1"/>
</dbReference>
<evidence type="ECO:0000313" key="3">
    <source>
        <dbReference type="Proteomes" id="UP000318995"/>
    </source>
</evidence>
<dbReference type="EMBL" id="SJPH01000005">
    <property type="protein sequence ID" value="TWT42940.1"/>
    <property type="molecule type" value="Genomic_DNA"/>
</dbReference>
<evidence type="ECO:0008006" key="4">
    <source>
        <dbReference type="Google" id="ProtNLM"/>
    </source>
</evidence>
<name>A0A5C5VX16_9BACT</name>
<gene>
    <name evidence="2" type="ORF">Pla111_25780</name>
</gene>
<dbReference type="InterPro" id="IPR011447">
    <property type="entry name" value="DUF1552"/>
</dbReference>
<organism evidence="2 3">
    <name type="scientific">Botrimarina hoheduenensis</name>
    <dbReference type="NCBI Taxonomy" id="2528000"/>
    <lineage>
        <taxon>Bacteria</taxon>
        <taxon>Pseudomonadati</taxon>
        <taxon>Planctomycetota</taxon>
        <taxon>Planctomycetia</taxon>
        <taxon>Pirellulales</taxon>
        <taxon>Lacipirellulaceae</taxon>
        <taxon>Botrimarina</taxon>
    </lineage>
</organism>
<comment type="caution">
    <text evidence="2">The sequence shown here is derived from an EMBL/GenBank/DDBJ whole genome shotgun (WGS) entry which is preliminary data.</text>
</comment>
<dbReference type="Proteomes" id="UP000318995">
    <property type="component" value="Unassembled WGS sequence"/>
</dbReference>
<accession>A0A5C5VX16</accession>
<sequence length="448" mass="49237" precursor="true">MPLMTSPSRREFLRVAGLSPALAPLLANLSAFATAPTGRAKQRLVIIFSPNGIIPDNFWPPASAAGEPLELPKILEPLAPHRDRTLVLKGLCNQINGDGDGHMRGIGCLLTGVELLPGNVQGGSHTPAGWSSGNSIDQEIREFLQKRPETRTRFGSLEFGVYVPDTADTWTRMVYAGRNKPIAPIDDPYQMLGKLYGDARDRKALGGILDAVSEDFAKVRSLVSEEDRRLLDEHASMIRDMERQLAADAASAELNHIVPELESGVSEKDENMPKLSRMQIELMVNSFACDFARVATLQYTRSVGQARMAWLGVEERHHELSHRPDTDLEAVESLTRINRWYCEEVARLATRLAETPEPDGSGSLLDNTLIVWTNELGKGNSHTRDNIPFVLVGGTSQQSWGLRGGRAIDFGKTPHNRLLMWLANAFDHPIKSFGNADFCGEGALSGLV</sequence>
<dbReference type="PROSITE" id="PS51318">
    <property type="entry name" value="TAT"/>
    <property type="match status" value="1"/>
</dbReference>
<dbReference type="Pfam" id="PF07586">
    <property type="entry name" value="HXXSHH"/>
    <property type="match status" value="1"/>
</dbReference>
<reference evidence="2 3" key="1">
    <citation type="submission" date="2019-02" db="EMBL/GenBank/DDBJ databases">
        <title>Deep-cultivation of Planctomycetes and their phenomic and genomic characterization uncovers novel biology.</title>
        <authorList>
            <person name="Wiegand S."/>
            <person name="Jogler M."/>
            <person name="Boedeker C."/>
            <person name="Pinto D."/>
            <person name="Vollmers J."/>
            <person name="Rivas-Marin E."/>
            <person name="Kohn T."/>
            <person name="Peeters S.H."/>
            <person name="Heuer A."/>
            <person name="Rast P."/>
            <person name="Oberbeckmann S."/>
            <person name="Bunk B."/>
            <person name="Jeske O."/>
            <person name="Meyerdierks A."/>
            <person name="Storesund J.E."/>
            <person name="Kallscheuer N."/>
            <person name="Luecker S."/>
            <person name="Lage O.M."/>
            <person name="Pohl T."/>
            <person name="Merkel B.J."/>
            <person name="Hornburger P."/>
            <person name="Mueller R.-W."/>
            <person name="Bruemmer F."/>
            <person name="Labrenz M."/>
            <person name="Spormann A.M."/>
            <person name="Op Den Camp H."/>
            <person name="Overmann J."/>
            <person name="Amann R."/>
            <person name="Jetten M.S.M."/>
            <person name="Mascher T."/>
            <person name="Medema M.H."/>
            <person name="Devos D.P."/>
            <person name="Kaster A.-K."/>
            <person name="Ovreas L."/>
            <person name="Rohde M."/>
            <person name="Galperin M.Y."/>
            <person name="Jogler C."/>
        </authorList>
    </citation>
    <scope>NUCLEOTIDE SEQUENCE [LARGE SCALE GENOMIC DNA]</scope>
    <source>
        <strain evidence="2 3">Pla111</strain>
    </source>
</reference>
<feature type="signal peptide" evidence="1">
    <location>
        <begin position="1"/>
        <end position="33"/>
    </location>
</feature>
<keyword evidence="3" id="KW-1185">Reference proteome</keyword>
<feature type="chain" id="PRO_5022830453" description="DUF1552 domain-containing protein" evidence="1">
    <location>
        <begin position="34"/>
        <end position="448"/>
    </location>
</feature>
<evidence type="ECO:0000256" key="1">
    <source>
        <dbReference type="SAM" id="SignalP"/>
    </source>
</evidence>
<protein>
    <recommendedName>
        <fullName evidence="4">DUF1552 domain-containing protein</fullName>
    </recommendedName>
</protein>
<evidence type="ECO:0000313" key="2">
    <source>
        <dbReference type="EMBL" id="TWT42940.1"/>
    </source>
</evidence>